<dbReference type="EMBL" id="FIHA01000014">
    <property type="protein sequence ID" value="CYU80837.1"/>
    <property type="molecule type" value="Genomic_DNA"/>
</dbReference>
<evidence type="ECO:0000313" key="7">
    <source>
        <dbReference type="EMBL" id="CYU80837.1"/>
    </source>
</evidence>
<evidence type="ECO:0000256" key="1">
    <source>
        <dbReference type="ARBA" id="ARBA00006930"/>
    </source>
</evidence>
<dbReference type="PANTHER" id="PTHR32114">
    <property type="entry name" value="ABC TRANSPORTER ABCH.3"/>
    <property type="match status" value="1"/>
</dbReference>
<name>A0A116L9G8_STRSU</name>
<sequence>METFNLPVLKKMIINNYDLYTCPLELEFSETLNLIRGTNGTGKSTLLHIILYSIIGPYTYGIKFKNYKNRKKANRPMLKENFFRDRMIQKQEDAEVIVEFDIAGKLFKVKRSLYNTELLEFSVDNEVYDKKDYKTITYQRYEKKYSEEDNEELSEIESYLIGVYNQKIAEATNVPDGFNTLVDMFTDTIFFSEDRHYSFWNSDKQQKIIGSYILSSDDYIRYREAVSETQYRQSKYKQRSEALNYANKFLNAEQQGNSEIENIQETKDELENKLSRLDSEQGSINISISKNQTNLIGLKKQYEKFYDEQKRVEEKYYSILFEPDYKEIYSKYINAMKSNRCPFCNSKHEFELDSQNCILCDEKLKSLEKGNLSDLDIERKKISDSIKQIKLDIEKLNNQIETDETRLRILKSQLIETQQKFNKINLVSKDYLGEDKNRLAILENQKEDALMELKSAQQKERELKIIIEQSLSEKFVDFSDQFIKFAKGFFGSNREIELRLPKKSMDDYVEGLVQLILDDVLRDDKMTLSESQRIFVDLSYRFSILCHFHKNSLFLCETPDSSLDLYHEKNAVATLKYYINKGNSLFITSNERSSYLIDGLMVEYGDVVNIIDLTKLSRYRIKETV</sequence>
<comment type="similarity">
    <text evidence="1">Belongs to the SMC family. SbcC subfamily.</text>
</comment>
<dbReference type="InterPro" id="IPR027417">
    <property type="entry name" value="P-loop_NTPase"/>
</dbReference>
<evidence type="ECO:0000259" key="5">
    <source>
        <dbReference type="Pfam" id="PF13476"/>
    </source>
</evidence>
<dbReference type="EMBL" id="CP025043">
    <property type="protein sequence ID" value="AUA18505.1"/>
    <property type="molecule type" value="Genomic_DNA"/>
</dbReference>
<feature type="domain" description="Rad50/SbcC-type AAA" evidence="5">
    <location>
        <begin position="11"/>
        <end position="276"/>
    </location>
</feature>
<dbReference type="PANTHER" id="PTHR32114:SF2">
    <property type="entry name" value="ABC TRANSPORTER ABCH.3"/>
    <property type="match status" value="1"/>
</dbReference>
<dbReference type="RefSeq" id="WP_024418619.1">
    <property type="nucleotide sequence ID" value="NZ_CEDY01000014.1"/>
</dbReference>
<gene>
    <name evidence="6" type="ORF">CWI26_02885</name>
    <name evidence="7" type="ORF">ERS132414_00920</name>
</gene>
<evidence type="ECO:0000256" key="4">
    <source>
        <dbReference type="SAM" id="Coils"/>
    </source>
</evidence>
<evidence type="ECO:0000313" key="9">
    <source>
        <dbReference type="Proteomes" id="UP000231863"/>
    </source>
</evidence>
<dbReference type="Gene3D" id="3.40.50.300">
    <property type="entry name" value="P-loop containing nucleotide triphosphate hydrolases"/>
    <property type="match status" value="2"/>
</dbReference>
<dbReference type="Proteomes" id="UP000072794">
    <property type="component" value="Unassembled WGS sequence"/>
</dbReference>
<keyword evidence="4" id="KW-0175">Coiled coil</keyword>
<dbReference type="AlphaFoldDB" id="A0A116L9G8"/>
<evidence type="ECO:0000313" key="6">
    <source>
        <dbReference type="EMBL" id="AUA18505.1"/>
    </source>
</evidence>
<feature type="coiled-coil region" evidence="4">
    <location>
        <begin position="379"/>
        <end position="459"/>
    </location>
</feature>
<dbReference type="GO" id="GO:0006302">
    <property type="term" value="P:double-strand break repair"/>
    <property type="evidence" value="ECO:0007669"/>
    <property type="project" value="InterPro"/>
</dbReference>
<accession>A0A116L9G8</accession>
<organism evidence="7 8">
    <name type="scientific">Streptococcus suis</name>
    <dbReference type="NCBI Taxonomy" id="1307"/>
    <lineage>
        <taxon>Bacteria</taxon>
        <taxon>Bacillati</taxon>
        <taxon>Bacillota</taxon>
        <taxon>Bacilli</taxon>
        <taxon>Lactobacillales</taxon>
        <taxon>Streptococcaceae</taxon>
        <taxon>Streptococcus</taxon>
    </lineage>
</organism>
<dbReference type="GO" id="GO:0016887">
    <property type="term" value="F:ATP hydrolysis activity"/>
    <property type="evidence" value="ECO:0007669"/>
    <property type="project" value="InterPro"/>
</dbReference>
<evidence type="ECO:0000256" key="3">
    <source>
        <dbReference type="ARBA" id="ARBA00013368"/>
    </source>
</evidence>
<dbReference type="Pfam" id="PF13476">
    <property type="entry name" value="AAA_23"/>
    <property type="match status" value="1"/>
</dbReference>
<evidence type="ECO:0000256" key="2">
    <source>
        <dbReference type="ARBA" id="ARBA00011322"/>
    </source>
</evidence>
<evidence type="ECO:0000313" key="8">
    <source>
        <dbReference type="Proteomes" id="UP000072794"/>
    </source>
</evidence>
<feature type="coiled-coil region" evidence="4">
    <location>
        <begin position="253"/>
        <end position="283"/>
    </location>
</feature>
<proteinExistence type="inferred from homology"/>
<comment type="subunit">
    <text evidence="2">Heterodimer of SbcC and SbcD.</text>
</comment>
<protein>
    <recommendedName>
        <fullName evidence="3">Nuclease SbcCD subunit C</fullName>
    </recommendedName>
</protein>
<reference evidence="6 9" key="2">
    <citation type="submission" date="2017-11" db="EMBL/GenBank/DDBJ databases">
        <title>Genome analysis of Streptococcus suis serotype chz stain ah681.</title>
        <authorList>
            <person name="Pan Z."/>
            <person name="Zhang Y."/>
            <person name="Ma J."/>
            <person name="Lu P."/>
            <person name="Zhu Y."/>
            <person name="Zhong X."/>
            <person name="Dong W."/>
            <person name="Lu C."/>
            <person name="Yao H."/>
        </authorList>
    </citation>
    <scope>NUCLEOTIDE SEQUENCE [LARGE SCALE GENOMIC DNA]</scope>
    <source>
        <strain evidence="6 9">AH681</strain>
    </source>
</reference>
<reference evidence="7 8" key="1">
    <citation type="submission" date="2016-02" db="EMBL/GenBank/DDBJ databases">
        <authorList>
            <consortium name="Pathogen Informatics"/>
        </authorList>
    </citation>
    <scope>NUCLEOTIDE SEQUENCE [LARGE SCALE GENOMIC DNA]</scope>
    <source>
        <strain evidence="7 8">LSS52</strain>
    </source>
</reference>
<dbReference type="InterPro" id="IPR038729">
    <property type="entry name" value="Rad50/SbcC_AAA"/>
</dbReference>
<dbReference type="Proteomes" id="UP000231863">
    <property type="component" value="Chromosome"/>
</dbReference>
<dbReference type="SUPFAM" id="SSF52540">
    <property type="entry name" value="P-loop containing nucleoside triphosphate hydrolases"/>
    <property type="match status" value="2"/>
</dbReference>